<organism evidence="2 3">
    <name type="scientific">Leucobacter luti</name>
    <dbReference type="NCBI Taxonomy" id="340320"/>
    <lineage>
        <taxon>Bacteria</taxon>
        <taxon>Bacillati</taxon>
        <taxon>Actinomycetota</taxon>
        <taxon>Actinomycetes</taxon>
        <taxon>Micrococcales</taxon>
        <taxon>Microbacteriaceae</taxon>
        <taxon>Leucobacter</taxon>
    </lineage>
</organism>
<feature type="compositionally biased region" description="Basic and acidic residues" evidence="1">
    <location>
        <begin position="278"/>
        <end position="288"/>
    </location>
</feature>
<dbReference type="RefSeq" id="WP_133617829.1">
    <property type="nucleotide sequence ID" value="NZ_SNYA01000009.1"/>
</dbReference>
<proteinExistence type="predicted"/>
<keyword evidence="3" id="KW-1185">Reference proteome</keyword>
<reference evidence="2 3" key="1">
    <citation type="submission" date="2019-03" db="EMBL/GenBank/DDBJ databases">
        <title>Genomic analyses of the natural microbiome of Caenorhabditis elegans.</title>
        <authorList>
            <person name="Samuel B."/>
        </authorList>
    </citation>
    <scope>NUCLEOTIDE SEQUENCE [LARGE SCALE GENOMIC DNA]</scope>
    <source>
        <strain evidence="2 3">JUb18</strain>
    </source>
</reference>
<feature type="region of interest" description="Disordered" evidence="1">
    <location>
        <begin position="1"/>
        <end position="38"/>
    </location>
</feature>
<accession>A0A4R6RS82</accession>
<evidence type="ECO:0000313" key="2">
    <source>
        <dbReference type="EMBL" id="TDP89584.1"/>
    </source>
</evidence>
<name>A0A4R6RS82_9MICO</name>
<comment type="caution">
    <text evidence="2">The sequence shown here is derived from an EMBL/GenBank/DDBJ whole genome shotgun (WGS) entry which is preliminary data.</text>
</comment>
<dbReference type="EMBL" id="SNYA01000009">
    <property type="protein sequence ID" value="TDP89584.1"/>
    <property type="molecule type" value="Genomic_DNA"/>
</dbReference>
<evidence type="ECO:0000313" key="3">
    <source>
        <dbReference type="Proteomes" id="UP000295601"/>
    </source>
</evidence>
<evidence type="ECO:0000256" key="1">
    <source>
        <dbReference type="SAM" id="MobiDB-lite"/>
    </source>
</evidence>
<feature type="compositionally biased region" description="Basic and acidic residues" evidence="1">
    <location>
        <begin position="1"/>
        <end position="12"/>
    </location>
</feature>
<protein>
    <submittedName>
        <fullName evidence="2">Uncharacterized protein</fullName>
    </submittedName>
</protein>
<dbReference type="AlphaFoldDB" id="A0A4R6RS82"/>
<dbReference type="Proteomes" id="UP000295601">
    <property type="component" value="Unassembled WGS sequence"/>
</dbReference>
<gene>
    <name evidence="2" type="ORF">EDF62_3337</name>
</gene>
<sequence length="305" mass="33603">MSNISRRQDHGLGKTAAGGSGGSFAAHEREGATPPPISLSEHISALAAEQSAHARIWNAAEERLLAYKNGRIKSDINWIDDSLSEEGTVRQADWRLAMAHAWRGPDHRMQISALKKYPALRRFLDDGHVSHDLAAECRQYAADSKTQKKQGELSALCERYAKHGGTEHESDQPAAYRADRLNTEAAAGDGLTDAQMLRGKQLADDTLGPATRGELSDNEHDNLLTLADTLEDQNFHAESITYEAIARVHDARRNPDQKITGTAAWVILSAQIDVPDDIRERARRDDPSSARSASTYRQHARAPFL</sequence>
<feature type="region of interest" description="Disordered" evidence="1">
    <location>
        <begin position="278"/>
        <end position="305"/>
    </location>
</feature>